<comment type="catalytic activity">
    <reaction evidence="13">
        <text>3-methylbutanoyl-CoA + malonyl-[ACP] + H(+) = 5-methyl-3-oxohexanoyl-[ACP] + CO2 + CoA</text>
        <dbReference type="Rhea" id="RHEA:42272"/>
        <dbReference type="Rhea" id="RHEA-COMP:9623"/>
        <dbReference type="Rhea" id="RHEA-COMP:9941"/>
        <dbReference type="ChEBI" id="CHEBI:15378"/>
        <dbReference type="ChEBI" id="CHEBI:16526"/>
        <dbReference type="ChEBI" id="CHEBI:57287"/>
        <dbReference type="ChEBI" id="CHEBI:57345"/>
        <dbReference type="ChEBI" id="CHEBI:78449"/>
        <dbReference type="ChEBI" id="CHEBI:78822"/>
        <dbReference type="EC" id="2.3.1.300"/>
    </reaction>
    <physiologicalReaction direction="left-to-right" evidence="13">
        <dbReference type="Rhea" id="RHEA:42273"/>
    </physiologicalReaction>
</comment>
<evidence type="ECO:0000259" key="15">
    <source>
        <dbReference type="Pfam" id="PF08541"/>
    </source>
</evidence>
<comment type="catalytic activity">
    <reaction evidence="10">
        <text>malonyl-[ACP] + acetyl-CoA + H(+) = 3-oxobutanoyl-[ACP] + CO2 + CoA</text>
        <dbReference type="Rhea" id="RHEA:12080"/>
        <dbReference type="Rhea" id="RHEA-COMP:9623"/>
        <dbReference type="Rhea" id="RHEA-COMP:9625"/>
        <dbReference type="ChEBI" id="CHEBI:15378"/>
        <dbReference type="ChEBI" id="CHEBI:16526"/>
        <dbReference type="ChEBI" id="CHEBI:57287"/>
        <dbReference type="ChEBI" id="CHEBI:57288"/>
        <dbReference type="ChEBI" id="CHEBI:78449"/>
        <dbReference type="ChEBI" id="CHEBI:78450"/>
        <dbReference type="EC" id="2.3.1.180"/>
    </reaction>
    <physiologicalReaction direction="left-to-right" evidence="10">
        <dbReference type="Rhea" id="RHEA:12081"/>
    </physiologicalReaction>
</comment>
<evidence type="ECO:0000256" key="11">
    <source>
        <dbReference type="ARBA" id="ARBA00052407"/>
    </source>
</evidence>
<keyword evidence="4 14" id="KW-0444">Lipid biosynthesis</keyword>
<sequence length="340" mass="36379">MPNHLIQAGILGVGSYVPERILTNKELEQMVDTSDEWITTRTGIRERRIADPAVSTSDLAVRASRKALEHAGVKPEELDLIILTTCSKDMPLPAGACLVQTELGAPQAGAFDLEAGCSGFVYGLTIASQFIATGAMKRILVIGAEVLSRIINWQDRNTCVLFGDGAGAVVVGPVAPGEGILASKLSAEGAGWEHLYIPAGGAKMPADPVTVEKKLHYVHMNGKEVFRYATRVMEEESIHLIKAANLRLEDIDLLIPHQANIRIIEHAARKLKLPMEKVVVNLDRYGNTSSASIPLALDEAVKSGRVKAGDNIVMVAFGAGLTSGGIVLKWSKGEGESNET</sequence>
<feature type="domain" description="Beta-ketoacyl-[acyl-carrier-protein] synthase III C-terminal" evidence="15">
    <location>
        <begin position="242"/>
        <end position="330"/>
    </location>
</feature>
<dbReference type="Pfam" id="PF08541">
    <property type="entry name" value="ACP_syn_III_C"/>
    <property type="match status" value="1"/>
</dbReference>
<evidence type="ECO:0000256" key="10">
    <source>
        <dbReference type="ARBA" id="ARBA00051096"/>
    </source>
</evidence>
<keyword evidence="18" id="KW-1185">Reference proteome</keyword>
<keyword evidence="9 14" id="KW-0012">Acyltransferase</keyword>
<gene>
    <name evidence="14" type="primary">fabH</name>
    <name evidence="17" type="ORF">SAMN02745133_02320</name>
</gene>
<evidence type="ECO:0000256" key="13">
    <source>
        <dbReference type="ARBA" id="ARBA00052985"/>
    </source>
</evidence>
<dbReference type="InterPro" id="IPR013747">
    <property type="entry name" value="ACP_syn_III_C"/>
</dbReference>
<comment type="catalytic activity">
    <reaction evidence="11">
        <text>(2S)-2-methylbutanoyl-CoA + malonyl-[ACP] + H(+) = (4S)-4-methyl-3-oxohexanoyl-[ACP] + CO2 + CoA</text>
        <dbReference type="Rhea" id="RHEA:42276"/>
        <dbReference type="Rhea" id="RHEA-COMP:9623"/>
        <dbReference type="Rhea" id="RHEA-COMP:17148"/>
        <dbReference type="ChEBI" id="CHEBI:15378"/>
        <dbReference type="ChEBI" id="CHEBI:16526"/>
        <dbReference type="ChEBI" id="CHEBI:57287"/>
        <dbReference type="ChEBI" id="CHEBI:78449"/>
        <dbReference type="ChEBI" id="CHEBI:88166"/>
        <dbReference type="ChEBI" id="CHEBI:167462"/>
        <dbReference type="EC" id="2.3.1.300"/>
    </reaction>
    <physiologicalReaction direction="left-to-right" evidence="11">
        <dbReference type="Rhea" id="RHEA:42277"/>
    </physiologicalReaction>
</comment>
<evidence type="ECO:0000256" key="4">
    <source>
        <dbReference type="ARBA" id="ARBA00022516"/>
    </source>
</evidence>
<keyword evidence="8 14" id="KW-0275">Fatty acid biosynthesis</keyword>
<dbReference type="RefSeq" id="WP_073239552.1">
    <property type="nucleotide sequence ID" value="NZ_FQUY01000018.1"/>
</dbReference>
<dbReference type="PANTHER" id="PTHR34069:SF2">
    <property type="entry name" value="BETA-KETOACYL-[ACYL-CARRIER-PROTEIN] SYNTHASE III"/>
    <property type="match status" value="1"/>
</dbReference>
<dbReference type="Gene3D" id="3.40.47.10">
    <property type="match status" value="1"/>
</dbReference>
<evidence type="ECO:0000256" key="9">
    <source>
        <dbReference type="ARBA" id="ARBA00023315"/>
    </source>
</evidence>
<proteinExistence type="inferred from homology"/>
<dbReference type="FunFam" id="3.40.47.10:FF:000004">
    <property type="entry name" value="3-oxoacyl-[acyl-carrier-protein] synthase 3"/>
    <property type="match status" value="1"/>
</dbReference>
<dbReference type="GO" id="GO:0004315">
    <property type="term" value="F:3-oxoacyl-[acyl-carrier-protein] synthase activity"/>
    <property type="evidence" value="ECO:0007669"/>
    <property type="project" value="InterPro"/>
</dbReference>
<organism evidence="17 18">
    <name type="scientific">Desulforamulus putei DSM 12395</name>
    <dbReference type="NCBI Taxonomy" id="1121429"/>
    <lineage>
        <taxon>Bacteria</taxon>
        <taxon>Bacillati</taxon>
        <taxon>Bacillota</taxon>
        <taxon>Clostridia</taxon>
        <taxon>Eubacteriales</taxon>
        <taxon>Peptococcaceae</taxon>
        <taxon>Desulforamulus</taxon>
    </lineage>
</organism>
<feature type="domain" description="Beta-ketoacyl-[acyl-carrier-protein] synthase III N-terminal" evidence="16">
    <location>
        <begin position="111"/>
        <end position="189"/>
    </location>
</feature>
<evidence type="ECO:0000313" key="18">
    <source>
        <dbReference type="Proteomes" id="UP000184148"/>
    </source>
</evidence>
<comment type="subcellular location">
    <subcellularLocation>
        <location evidence="14">Cytoplasm</location>
    </subcellularLocation>
</comment>
<dbReference type="OrthoDB" id="9815506at2"/>
<keyword evidence="5 14" id="KW-0808">Transferase</keyword>
<keyword evidence="6 14" id="KW-0276">Fatty acid metabolism</keyword>
<evidence type="ECO:0000256" key="1">
    <source>
        <dbReference type="ARBA" id="ARBA00005194"/>
    </source>
</evidence>
<evidence type="ECO:0000256" key="6">
    <source>
        <dbReference type="ARBA" id="ARBA00022832"/>
    </source>
</evidence>
<evidence type="ECO:0000259" key="16">
    <source>
        <dbReference type="Pfam" id="PF08545"/>
    </source>
</evidence>
<feature type="active site" evidence="14">
    <location>
        <position position="257"/>
    </location>
</feature>
<dbReference type="InterPro" id="IPR016039">
    <property type="entry name" value="Thiolase-like"/>
</dbReference>
<dbReference type="STRING" id="1121429.SAMN02745133_02320"/>
<dbReference type="GO" id="GO:0005737">
    <property type="term" value="C:cytoplasm"/>
    <property type="evidence" value="ECO:0007669"/>
    <property type="project" value="UniProtKB-SubCell"/>
</dbReference>
<dbReference type="NCBIfam" id="NF006829">
    <property type="entry name" value="PRK09352.1"/>
    <property type="match status" value="1"/>
</dbReference>
<reference evidence="18" key="1">
    <citation type="submission" date="2016-11" db="EMBL/GenBank/DDBJ databases">
        <authorList>
            <person name="Varghese N."/>
            <person name="Submissions S."/>
        </authorList>
    </citation>
    <scope>NUCLEOTIDE SEQUENCE [LARGE SCALE GENOMIC DNA]</scope>
    <source>
        <strain evidence="18">DSM 12395</strain>
    </source>
</reference>
<feature type="active site" evidence="14">
    <location>
        <position position="117"/>
    </location>
</feature>
<dbReference type="GO" id="GO:0006633">
    <property type="term" value="P:fatty acid biosynthetic process"/>
    <property type="evidence" value="ECO:0007669"/>
    <property type="project" value="UniProtKB-UniRule"/>
</dbReference>
<comment type="catalytic activity">
    <reaction evidence="12">
        <text>2-methylpropanoyl-CoA + malonyl-[ACP] + H(+) = 4-methyl-3-oxopentanoyl-[ACP] + CO2 + CoA</text>
        <dbReference type="Rhea" id="RHEA:42268"/>
        <dbReference type="Rhea" id="RHEA-COMP:9623"/>
        <dbReference type="Rhea" id="RHEA-COMP:9940"/>
        <dbReference type="ChEBI" id="CHEBI:15378"/>
        <dbReference type="ChEBI" id="CHEBI:16526"/>
        <dbReference type="ChEBI" id="CHEBI:57287"/>
        <dbReference type="ChEBI" id="CHEBI:57338"/>
        <dbReference type="ChEBI" id="CHEBI:78449"/>
        <dbReference type="ChEBI" id="CHEBI:78820"/>
        <dbReference type="EC" id="2.3.1.300"/>
    </reaction>
    <physiologicalReaction direction="left-to-right" evidence="12">
        <dbReference type="Rhea" id="RHEA:42269"/>
    </physiologicalReaction>
</comment>
<evidence type="ECO:0000256" key="7">
    <source>
        <dbReference type="ARBA" id="ARBA00023098"/>
    </source>
</evidence>
<protein>
    <recommendedName>
        <fullName evidence="14">Beta-ketoacyl-[acyl-carrier-protein] synthase III</fullName>
        <shortName evidence="14">Beta-ketoacyl-ACP synthase III</shortName>
        <shortName evidence="14">KAS III</shortName>
        <ecNumber evidence="14">2.3.1.180</ecNumber>
    </recommendedName>
    <alternativeName>
        <fullName evidence="14">3-oxoacyl-[acyl-carrier-protein] synthase 3</fullName>
    </alternativeName>
    <alternativeName>
        <fullName evidence="14">3-oxoacyl-[acyl-carrier-protein] synthase III</fullName>
    </alternativeName>
</protein>
<dbReference type="PANTHER" id="PTHR34069">
    <property type="entry name" value="3-OXOACYL-[ACYL-CARRIER-PROTEIN] SYNTHASE 3"/>
    <property type="match status" value="1"/>
</dbReference>
<comment type="domain">
    <text evidence="14">The last Arg residue of the ACP-binding site is essential for the weak association between ACP/AcpP and FabH.</text>
</comment>
<evidence type="ECO:0000256" key="12">
    <source>
        <dbReference type="ARBA" id="ARBA00052467"/>
    </source>
</evidence>
<dbReference type="CDD" id="cd00830">
    <property type="entry name" value="KAS_III"/>
    <property type="match status" value="1"/>
</dbReference>
<evidence type="ECO:0000256" key="8">
    <source>
        <dbReference type="ARBA" id="ARBA00023160"/>
    </source>
</evidence>
<comment type="similarity">
    <text evidence="2 14">Belongs to the thiolase-like superfamily. FabH family.</text>
</comment>
<keyword evidence="7 14" id="KW-0443">Lipid metabolism</keyword>
<keyword evidence="3 14" id="KW-0963">Cytoplasm</keyword>
<dbReference type="EC" id="2.3.1.180" evidence="14"/>
<evidence type="ECO:0000256" key="5">
    <source>
        <dbReference type="ARBA" id="ARBA00022679"/>
    </source>
</evidence>
<dbReference type="EMBL" id="FQUY01000018">
    <property type="protein sequence ID" value="SHF31202.1"/>
    <property type="molecule type" value="Genomic_DNA"/>
</dbReference>
<comment type="pathway">
    <text evidence="1 14">Lipid metabolism; fatty acid biosynthesis.</text>
</comment>
<dbReference type="AlphaFoldDB" id="A0A1M5AMP7"/>
<evidence type="ECO:0000256" key="3">
    <source>
        <dbReference type="ARBA" id="ARBA00022490"/>
    </source>
</evidence>
<name>A0A1M5AMP7_9FIRM</name>
<evidence type="ECO:0000313" key="17">
    <source>
        <dbReference type="EMBL" id="SHF31202.1"/>
    </source>
</evidence>
<evidence type="ECO:0000256" key="14">
    <source>
        <dbReference type="HAMAP-Rule" id="MF_01815"/>
    </source>
</evidence>
<dbReference type="HAMAP" id="MF_01815">
    <property type="entry name" value="FabH"/>
    <property type="match status" value="1"/>
</dbReference>
<accession>A0A1M5AMP7</accession>
<dbReference type="GO" id="GO:0044550">
    <property type="term" value="P:secondary metabolite biosynthetic process"/>
    <property type="evidence" value="ECO:0007669"/>
    <property type="project" value="TreeGrafter"/>
</dbReference>
<comment type="function">
    <text evidence="14">Catalyzes the condensation reaction of fatty acid synthesis by the addition to an acyl acceptor of two carbons from malonyl-ACP. Catalyzes the first condensation reaction which initiates fatty acid synthesis and may therefore play a role in governing the total rate of fatty acid production. Possesses both acetoacetyl-ACP synthase and acetyl transacylase activities. Its substrate specificity determines the biosynthesis of branched-chain and/or straight-chain of fatty acids.</text>
</comment>
<feature type="active site" evidence="14">
    <location>
        <position position="287"/>
    </location>
</feature>
<dbReference type="InterPro" id="IPR004655">
    <property type="entry name" value="FabH"/>
</dbReference>
<dbReference type="Pfam" id="PF08545">
    <property type="entry name" value="ACP_syn_III"/>
    <property type="match status" value="1"/>
</dbReference>
<dbReference type="NCBIfam" id="TIGR00747">
    <property type="entry name" value="fabH"/>
    <property type="match status" value="1"/>
</dbReference>
<dbReference type="UniPathway" id="UPA00094"/>
<feature type="region of interest" description="ACP-binding" evidence="14">
    <location>
        <begin position="258"/>
        <end position="262"/>
    </location>
</feature>
<comment type="subunit">
    <text evidence="14">Homodimer.</text>
</comment>
<dbReference type="SUPFAM" id="SSF53901">
    <property type="entry name" value="Thiolase-like"/>
    <property type="match status" value="1"/>
</dbReference>
<evidence type="ECO:0000256" key="2">
    <source>
        <dbReference type="ARBA" id="ARBA00008642"/>
    </source>
</evidence>
<dbReference type="GO" id="GO:0033818">
    <property type="term" value="F:beta-ketoacyl-acyl-carrier-protein synthase III activity"/>
    <property type="evidence" value="ECO:0007669"/>
    <property type="project" value="UniProtKB-UniRule"/>
</dbReference>
<dbReference type="Proteomes" id="UP000184148">
    <property type="component" value="Unassembled WGS sequence"/>
</dbReference>
<dbReference type="InterPro" id="IPR013751">
    <property type="entry name" value="ACP_syn_III_N"/>
</dbReference>
<keyword evidence="14" id="KW-0511">Multifunctional enzyme</keyword>